<evidence type="ECO:0000256" key="4">
    <source>
        <dbReference type="ARBA" id="ARBA00022898"/>
    </source>
</evidence>
<dbReference type="PROSITE" id="PS00599">
    <property type="entry name" value="AA_TRANSFER_CLASS_2"/>
    <property type="match status" value="1"/>
</dbReference>
<dbReference type="RefSeq" id="WP_341765043.1">
    <property type="nucleotide sequence ID" value="NZ_OZ034688.1"/>
</dbReference>
<evidence type="ECO:0000256" key="6">
    <source>
        <dbReference type="RuleBase" id="RU003693"/>
    </source>
</evidence>
<evidence type="ECO:0000256" key="1">
    <source>
        <dbReference type="ARBA" id="ARBA00001933"/>
    </source>
</evidence>
<dbReference type="PANTHER" id="PTHR13693:SF102">
    <property type="entry name" value="2-AMINO-3-KETOBUTYRATE COENZYME A LIGASE, MITOCHONDRIAL"/>
    <property type="match status" value="1"/>
</dbReference>
<dbReference type="InterPro" id="IPR001917">
    <property type="entry name" value="Aminotrans_II_pyridoxalP_BS"/>
</dbReference>
<proteinExistence type="inferred from homology"/>
<keyword evidence="4 6" id="KW-0663">Pyridoxal phosphate</keyword>
<dbReference type="NCBIfam" id="TIGR01822">
    <property type="entry name" value="2am3keto_CoA"/>
    <property type="match status" value="1"/>
</dbReference>
<keyword evidence="3 8" id="KW-0808">Transferase</keyword>
<dbReference type="SUPFAM" id="SSF53383">
    <property type="entry name" value="PLP-dependent transferases"/>
    <property type="match status" value="1"/>
</dbReference>
<keyword evidence="8" id="KW-0436">Ligase</keyword>
<feature type="domain" description="Aminotransferase class I/classII large" evidence="7">
    <location>
        <begin position="44"/>
        <end position="386"/>
    </location>
</feature>
<comment type="similarity">
    <text evidence="2 6">Belongs to the class-II pyridoxal-phosphate-dependent aminotransferase family.</text>
</comment>
<evidence type="ECO:0000259" key="7">
    <source>
        <dbReference type="Pfam" id="PF00155"/>
    </source>
</evidence>
<dbReference type="NCBIfam" id="NF005394">
    <property type="entry name" value="PRK06939.1"/>
    <property type="match status" value="1"/>
</dbReference>
<accession>A0ABM9NNE6</accession>
<evidence type="ECO:0000256" key="2">
    <source>
        <dbReference type="ARBA" id="ARBA00008392"/>
    </source>
</evidence>
<evidence type="ECO:0000256" key="3">
    <source>
        <dbReference type="ARBA" id="ARBA00022679"/>
    </source>
</evidence>
<dbReference type="PANTHER" id="PTHR13693">
    <property type="entry name" value="CLASS II AMINOTRANSFERASE/8-AMINO-7-OXONONANOATE SYNTHASE"/>
    <property type="match status" value="1"/>
</dbReference>
<dbReference type="InterPro" id="IPR015422">
    <property type="entry name" value="PyrdxlP-dep_Trfase_small"/>
</dbReference>
<dbReference type="InterPro" id="IPR011282">
    <property type="entry name" value="2am3keto_CoA_ligase"/>
</dbReference>
<dbReference type="GO" id="GO:0008890">
    <property type="term" value="F:glycine C-acetyltransferase activity"/>
    <property type="evidence" value="ECO:0007669"/>
    <property type="project" value="UniProtKB-EC"/>
</dbReference>
<dbReference type="Pfam" id="PF00155">
    <property type="entry name" value="Aminotran_1_2"/>
    <property type="match status" value="1"/>
</dbReference>
<dbReference type="EMBL" id="OZ034688">
    <property type="protein sequence ID" value="CAL1328985.1"/>
    <property type="molecule type" value="Genomic_DNA"/>
</dbReference>
<dbReference type="InterPro" id="IPR050087">
    <property type="entry name" value="AON_synthase_class-II"/>
</dbReference>
<gene>
    <name evidence="8" type="primary">kbl</name>
    <name evidence="8" type="ORF">PRHACTZTBTEA_045</name>
</gene>
<reference evidence="8" key="1">
    <citation type="submission" date="2024-04" db="EMBL/GenBank/DDBJ databases">
        <authorList>
            <person name="Manzano-Marin A."/>
            <person name="Manzano-Marin A."/>
            <person name="Alejandro Manzano Marin A."/>
        </authorList>
    </citation>
    <scope>NUCLEOTIDE SEQUENCE [LARGE SCALE GENOMIC DNA]</scope>
    <source>
        <strain evidence="8">TABTEA</strain>
    </source>
</reference>
<dbReference type="EC" id="2.3.1.29" evidence="8"/>
<dbReference type="InterPro" id="IPR015421">
    <property type="entry name" value="PyrdxlP-dep_Trfase_major"/>
</dbReference>
<dbReference type="CDD" id="cd06454">
    <property type="entry name" value="KBL_like"/>
    <property type="match status" value="1"/>
</dbReference>
<evidence type="ECO:0000313" key="9">
    <source>
        <dbReference type="Proteomes" id="UP001497533"/>
    </source>
</evidence>
<comment type="cofactor">
    <cofactor evidence="1 6">
        <name>pyridoxal 5'-phosphate</name>
        <dbReference type="ChEBI" id="CHEBI:597326"/>
    </cofactor>
</comment>
<dbReference type="Gene3D" id="3.90.1150.10">
    <property type="entry name" value="Aspartate Aminotransferase, domain 1"/>
    <property type="match status" value="1"/>
</dbReference>
<dbReference type="InterPro" id="IPR015424">
    <property type="entry name" value="PyrdxlP-dep_Trfase"/>
</dbReference>
<evidence type="ECO:0000313" key="8">
    <source>
        <dbReference type="EMBL" id="CAL1328985.1"/>
    </source>
</evidence>
<dbReference type="GO" id="GO:0016874">
    <property type="term" value="F:ligase activity"/>
    <property type="evidence" value="ECO:0007669"/>
    <property type="project" value="UniProtKB-KW"/>
</dbReference>
<dbReference type="Gene3D" id="3.40.640.10">
    <property type="entry name" value="Type I PLP-dependent aspartate aminotransferase-like (Major domain)"/>
    <property type="match status" value="1"/>
</dbReference>
<keyword evidence="9" id="KW-1185">Reference proteome</keyword>
<protein>
    <submittedName>
        <fullName evidence="8">2-amino-3-ketobutyrate coenzyme A ligase</fullName>
        <ecNumber evidence="8">2.3.1.29</ecNumber>
    </submittedName>
</protein>
<keyword evidence="5 8" id="KW-0012">Acyltransferase</keyword>
<dbReference type="Proteomes" id="UP001497533">
    <property type="component" value="Chromosome"/>
</dbReference>
<dbReference type="InterPro" id="IPR004839">
    <property type="entry name" value="Aminotransferase_I/II_large"/>
</dbReference>
<name>A0ABM9NNE6_9GAMM</name>
<organism evidence="8 9">
    <name type="scientific">Candidatus Providencia siddallii</name>
    <dbReference type="NCBI Taxonomy" id="1715285"/>
    <lineage>
        <taxon>Bacteria</taxon>
        <taxon>Pseudomonadati</taxon>
        <taxon>Pseudomonadota</taxon>
        <taxon>Gammaproteobacteria</taxon>
        <taxon>Enterobacterales</taxon>
        <taxon>Morganellaceae</taxon>
        <taxon>Providencia</taxon>
    </lineage>
</organism>
<sequence>MSKNFYQQINNCLNELKINNLLKKESIIITPQNVNIEIVGGYRVINFCSNNYLGLANDQNLILEVKKGIDDYGFGIASVRFICGTQKIHKILEKKIANFLCMEDAILYSSCFDANCGLFEPLFGLEDSIISDSLNHASIIDGIRLCKAKVYIFNSNSMDDLKKRLNEAKISGSRNIIIAVDGVTSMDGIIAKLHDICELANEYQALVIVDDSHGVGILGENGKGSHEYCNVIGKIDIITGTFGKALGGVSGGYIAAKKNVIELLRQKSRPYLFSNSLAPCNVVAFIKAVDMMVDCNHLREKLWNNVKLFREKMVSIGFKISNSNHAIIPIMLNDVKISQKFTYELFKKGIYVMSFFYPVVPKNKPRIRVQISASHSENDILYAVESFASIGKKLNIIK</sequence>
<evidence type="ECO:0000256" key="5">
    <source>
        <dbReference type="ARBA" id="ARBA00023315"/>
    </source>
</evidence>